<reference evidence="1 2" key="1">
    <citation type="submission" date="2013-02" db="EMBL/GenBank/DDBJ databases">
        <authorList>
            <person name="Harkins D.M."/>
            <person name="Durkin A.S."/>
            <person name="Brinkac L.M."/>
            <person name="Haft D.H."/>
            <person name="Selengut J.D."/>
            <person name="Sanka R."/>
            <person name="DePew J."/>
            <person name="Purushe J."/>
            <person name="Whelen A.C."/>
            <person name="Vinetz J.M."/>
            <person name="Sutton G.G."/>
            <person name="Nierman W.C."/>
            <person name="Fouts D.E."/>
        </authorList>
    </citation>
    <scope>NUCLEOTIDE SEQUENCE [LARGE SCALE GENOMIC DNA]</scope>
    <source>
        <strain evidence="1 2">2002000626</strain>
    </source>
</reference>
<protein>
    <submittedName>
        <fullName evidence="1">Uncharacterized protein</fullName>
    </submittedName>
</protein>
<dbReference type="InterPro" id="IPR027417">
    <property type="entry name" value="P-loop_NTPase"/>
</dbReference>
<proteinExistence type="predicted"/>
<dbReference type="Proteomes" id="UP000012329">
    <property type="component" value="Unassembled WGS sequence"/>
</dbReference>
<dbReference type="InterPro" id="IPR039421">
    <property type="entry name" value="Type_1_exporter"/>
</dbReference>
<gene>
    <name evidence="1" type="ORF">LEP1GSC029_1448</name>
</gene>
<dbReference type="PANTHER" id="PTHR43394">
    <property type="entry name" value="ATP-DEPENDENT PERMEASE MDL1, MITOCHONDRIAL"/>
    <property type="match status" value="1"/>
</dbReference>
<organism evidence="1 2">
    <name type="scientific">Leptospira interrogans str. 2002000626</name>
    <dbReference type="NCBI Taxonomy" id="996803"/>
    <lineage>
        <taxon>Bacteria</taxon>
        <taxon>Pseudomonadati</taxon>
        <taxon>Spirochaetota</taxon>
        <taxon>Spirochaetia</taxon>
        <taxon>Leptospirales</taxon>
        <taxon>Leptospiraceae</taxon>
        <taxon>Leptospira</taxon>
    </lineage>
</organism>
<dbReference type="SUPFAM" id="SSF52540">
    <property type="entry name" value="P-loop containing nucleoside triphosphate hydrolases"/>
    <property type="match status" value="1"/>
</dbReference>
<comment type="caution">
    <text evidence="1">The sequence shown here is derived from an EMBL/GenBank/DDBJ whole genome shotgun (WGS) entry which is preliminary data.</text>
</comment>
<evidence type="ECO:0000313" key="1">
    <source>
        <dbReference type="EMBL" id="EMY07119.1"/>
    </source>
</evidence>
<sequence>MEAIDSLQKELTIFLIAHRLTTVRNCNKIIELQSGKIVRSGTYEELFILS</sequence>
<evidence type="ECO:0000313" key="2">
    <source>
        <dbReference type="Proteomes" id="UP000012329"/>
    </source>
</evidence>
<accession>A0A829DE97</accession>
<dbReference type="PANTHER" id="PTHR43394:SF1">
    <property type="entry name" value="ATP-BINDING CASSETTE SUB-FAMILY B MEMBER 10, MITOCHONDRIAL"/>
    <property type="match status" value="1"/>
</dbReference>
<name>A0A829DE97_LEPIR</name>
<dbReference type="Gene3D" id="3.40.50.300">
    <property type="entry name" value="P-loop containing nucleotide triphosphate hydrolases"/>
    <property type="match status" value="1"/>
</dbReference>
<dbReference type="EMBL" id="AFJL02000001">
    <property type="protein sequence ID" value="EMY07119.1"/>
    <property type="molecule type" value="Genomic_DNA"/>
</dbReference>
<dbReference type="GO" id="GO:0015421">
    <property type="term" value="F:ABC-type oligopeptide transporter activity"/>
    <property type="evidence" value="ECO:0007669"/>
    <property type="project" value="TreeGrafter"/>
</dbReference>
<dbReference type="AlphaFoldDB" id="A0A829DE97"/>